<gene>
    <name evidence="1" type="ORF">PILCRDRAFT_636860</name>
</gene>
<accession>A0A0C3AS84</accession>
<reference evidence="1 2" key="1">
    <citation type="submission" date="2014-04" db="EMBL/GenBank/DDBJ databases">
        <authorList>
            <consortium name="DOE Joint Genome Institute"/>
            <person name="Kuo A."/>
            <person name="Tarkka M."/>
            <person name="Buscot F."/>
            <person name="Kohler A."/>
            <person name="Nagy L.G."/>
            <person name="Floudas D."/>
            <person name="Copeland A."/>
            <person name="Barry K.W."/>
            <person name="Cichocki N."/>
            <person name="Veneault-Fourrey C."/>
            <person name="LaButti K."/>
            <person name="Lindquist E.A."/>
            <person name="Lipzen A."/>
            <person name="Lundell T."/>
            <person name="Morin E."/>
            <person name="Murat C."/>
            <person name="Sun H."/>
            <person name="Tunlid A."/>
            <person name="Henrissat B."/>
            <person name="Grigoriev I.V."/>
            <person name="Hibbett D.S."/>
            <person name="Martin F."/>
            <person name="Nordberg H.P."/>
            <person name="Cantor M.N."/>
            <person name="Hua S.X."/>
        </authorList>
    </citation>
    <scope>NUCLEOTIDE SEQUENCE [LARGE SCALE GENOMIC DNA]</scope>
    <source>
        <strain evidence="1 2">F 1598</strain>
    </source>
</reference>
<name>A0A0C3AS84_PILCF</name>
<dbReference type="AlphaFoldDB" id="A0A0C3AS84"/>
<dbReference type="HOGENOM" id="CLU_2758705_0_0_1"/>
<keyword evidence="2" id="KW-1185">Reference proteome</keyword>
<dbReference type="EMBL" id="KN833031">
    <property type="protein sequence ID" value="KIM76783.1"/>
    <property type="molecule type" value="Genomic_DNA"/>
</dbReference>
<evidence type="ECO:0000313" key="1">
    <source>
        <dbReference type="EMBL" id="KIM76783.1"/>
    </source>
</evidence>
<organism evidence="1 2">
    <name type="scientific">Piloderma croceum (strain F 1598)</name>
    <dbReference type="NCBI Taxonomy" id="765440"/>
    <lineage>
        <taxon>Eukaryota</taxon>
        <taxon>Fungi</taxon>
        <taxon>Dikarya</taxon>
        <taxon>Basidiomycota</taxon>
        <taxon>Agaricomycotina</taxon>
        <taxon>Agaricomycetes</taxon>
        <taxon>Agaricomycetidae</taxon>
        <taxon>Atheliales</taxon>
        <taxon>Atheliaceae</taxon>
        <taxon>Piloderma</taxon>
    </lineage>
</organism>
<reference evidence="2" key="2">
    <citation type="submission" date="2015-01" db="EMBL/GenBank/DDBJ databases">
        <title>Evolutionary Origins and Diversification of the Mycorrhizal Mutualists.</title>
        <authorList>
            <consortium name="DOE Joint Genome Institute"/>
            <consortium name="Mycorrhizal Genomics Consortium"/>
            <person name="Kohler A."/>
            <person name="Kuo A."/>
            <person name="Nagy L.G."/>
            <person name="Floudas D."/>
            <person name="Copeland A."/>
            <person name="Barry K.W."/>
            <person name="Cichocki N."/>
            <person name="Veneault-Fourrey C."/>
            <person name="LaButti K."/>
            <person name="Lindquist E.A."/>
            <person name="Lipzen A."/>
            <person name="Lundell T."/>
            <person name="Morin E."/>
            <person name="Murat C."/>
            <person name="Riley R."/>
            <person name="Ohm R."/>
            <person name="Sun H."/>
            <person name="Tunlid A."/>
            <person name="Henrissat B."/>
            <person name="Grigoriev I.V."/>
            <person name="Hibbett D.S."/>
            <person name="Martin F."/>
        </authorList>
    </citation>
    <scope>NUCLEOTIDE SEQUENCE [LARGE SCALE GENOMIC DNA]</scope>
    <source>
        <strain evidence="2">F 1598</strain>
    </source>
</reference>
<dbReference type="Proteomes" id="UP000054166">
    <property type="component" value="Unassembled WGS sequence"/>
</dbReference>
<proteinExistence type="predicted"/>
<protein>
    <submittedName>
        <fullName evidence="1">Uncharacterized protein</fullName>
    </submittedName>
</protein>
<sequence>MSCRSFDFPGPHVARPPIFPTRRSCRLDRLLTSPFLPLFGMLSVKTFSSSLIHWGRRPAQSINVYKLVCN</sequence>
<dbReference type="InParanoid" id="A0A0C3AS84"/>
<evidence type="ECO:0000313" key="2">
    <source>
        <dbReference type="Proteomes" id="UP000054166"/>
    </source>
</evidence>